<feature type="compositionally biased region" description="Basic and acidic residues" evidence="1">
    <location>
        <begin position="107"/>
        <end position="119"/>
    </location>
</feature>
<feature type="compositionally biased region" description="Low complexity" evidence="1">
    <location>
        <begin position="61"/>
        <end position="106"/>
    </location>
</feature>
<proteinExistence type="predicted"/>
<dbReference type="EMBL" id="JBITYT010000008">
    <property type="protein sequence ID" value="MFI9121469.1"/>
    <property type="molecule type" value="Genomic_DNA"/>
</dbReference>
<sequence>MNTTPPFRTAAGRRLRSRAAGAAVAVVVTALGAAGLVSCDSGGDEGGAPTFSGAPSPPDTASFSGGAPSGLASAAESAASAARESASSAAASASARESERAASIGAEAERSRKQAEDALKGVQGRGNALDEVAMTGKPRADTNNLLTVVVTITNKTDEEASYAAQVDFLDPSGKVVETQFVGAEDLAPGERAQPLVISRQPAEPVLTPRLTKAQRY</sequence>
<organism evidence="2 3">
    <name type="scientific">Streptomyces bikiniensis</name>
    <dbReference type="NCBI Taxonomy" id="1896"/>
    <lineage>
        <taxon>Bacteria</taxon>
        <taxon>Bacillati</taxon>
        <taxon>Actinomycetota</taxon>
        <taxon>Actinomycetes</taxon>
        <taxon>Kitasatosporales</taxon>
        <taxon>Streptomycetaceae</taxon>
        <taxon>Streptomyces</taxon>
    </lineage>
</organism>
<accession>A0ABW8CVD5</accession>
<name>A0ABW8CVD5_STRBI</name>
<gene>
    <name evidence="2" type="ORF">ACIGW0_19005</name>
</gene>
<protein>
    <submittedName>
        <fullName evidence="2">FxLYD domain-containing protein</fullName>
    </submittedName>
</protein>
<dbReference type="Proteomes" id="UP001614391">
    <property type="component" value="Unassembled WGS sequence"/>
</dbReference>
<reference evidence="2 3" key="1">
    <citation type="submission" date="2024-10" db="EMBL/GenBank/DDBJ databases">
        <title>The Natural Products Discovery Center: Release of the First 8490 Sequenced Strains for Exploring Actinobacteria Biosynthetic Diversity.</title>
        <authorList>
            <person name="Kalkreuter E."/>
            <person name="Kautsar S.A."/>
            <person name="Yang D."/>
            <person name="Bader C.D."/>
            <person name="Teijaro C.N."/>
            <person name="Fluegel L."/>
            <person name="Davis C.M."/>
            <person name="Simpson J.R."/>
            <person name="Lauterbach L."/>
            <person name="Steele A.D."/>
            <person name="Gui C."/>
            <person name="Meng S."/>
            <person name="Li G."/>
            <person name="Viehrig K."/>
            <person name="Ye F."/>
            <person name="Su P."/>
            <person name="Kiefer A.F."/>
            <person name="Nichols A."/>
            <person name="Cepeda A.J."/>
            <person name="Yan W."/>
            <person name="Fan B."/>
            <person name="Jiang Y."/>
            <person name="Adhikari A."/>
            <person name="Zheng C.-J."/>
            <person name="Schuster L."/>
            <person name="Cowan T.M."/>
            <person name="Smanski M.J."/>
            <person name="Chevrette M.G."/>
            <person name="De Carvalho L.P.S."/>
            <person name="Shen B."/>
        </authorList>
    </citation>
    <scope>NUCLEOTIDE SEQUENCE [LARGE SCALE GENOMIC DNA]</scope>
    <source>
        <strain evidence="2 3">NPDC053346</strain>
    </source>
</reference>
<dbReference type="RefSeq" id="WP_399616179.1">
    <property type="nucleotide sequence ID" value="NZ_JBITYT010000008.1"/>
</dbReference>
<evidence type="ECO:0000256" key="1">
    <source>
        <dbReference type="SAM" id="MobiDB-lite"/>
    </source>
</evidence>
<comment type="caution">
    <text evidence="2">The sequence shown here is derived from an EMBL/GenBank/DDBJ whole genome shotgun (WGS) entry which is preliminary data.</text>
</comment>
<feature type="region of interest" description="Disordered" evidence="1">
    <location>
        <begin position="38"/>
        <end position="135"/>
    </location>
</feature>
<dbReference type="InterPro" id="IPR047676">
    <property type="entry name" value="FxLYD_dom"/>
</dbReference>
<evidence type="ECO:0000313" key="3">
    <source>
        <dbReference type="Proteomes" id="UP001614391"/>
    </source>
</evidence>
<keyword evidence="3" id="KW-1185">Reference proteome</keyword>
<dbReference type="NCBIfam" id="NF038353">
    <property type="entry name" value="FxLYD_dom"/>
    <property type="match status" value="1"/>
</dbReference>
<evidence type="ECO:0000313" key="2">
    <source>
        <dbReference type="EMBL" id="MFI9121469.1"/>
    </source>
</evidence>